<name>A0ABW3D664_9BACL</name>
<dbReference type="RefSeq" id="WP_144933340.1">
    <property type="nucleotide sequence ID" value="NZ_JBHTIU010000003.1"/>
</dbReference>
<keyword evidence="5 11" id="KW-0645">Protease</keyword>
<feature type="transmembrane region" description="Helical" evidence="12">
    <location>
        <begin position="165"/>
        <end position="184"/>
    </location>
</feature>
<keyword evidence="7 11" id="KW-0378">Hydrolase</keyword>
<reference evidence="14" key="1">
    <citation type="journal article" date="2019" name="Int. J. Syst. Evol. Microbiol.">
        <title>The Global Catalogue of Microorganisms (GCM) 10K type strain sequencing project: providing services to taxonomists for standard genome sequencing and annotation.</title>
        <authorList>
            <consortium name="The Broad Institute Genomics Platform"/>
            <consortium name="The Broad Institute Genome Sequencing Center for Infectious Disease"/>
            <person name="Wu L."/>
            <person name="Ma J."/>
        </authorList>
    </citation>
    <scope>NUCLEOTIDE SEQUENCE [LARGE SCALE GENOMIC DNA]</scope>
    <source>
        <strain evidence="14">CCUG 57263</strain>
    </source>
</reference>
<evidence type="ECO:0000256" key="5">
    <source>
        <dbReference type="ARBA" id="ARBA00022670"/>
    </source>
</evidence>
<evidence type="ECO:0000256" key="12">
    <source>
        <dbReference type="SAM" id="Phobius"/>
    </source>
</evidence>
<evidence type="ECO:0000256" key="10">
    <source>
        <dbReference type="ARBA" id="ARBA00030345"/>
    </source>
</evidence>
<dbReference type="GO" id="GO:0008233">
    <property type="term" value="F:peptidase activity"/>
    <property type="evidence" value="ECO:0007669"/>
    <property type="project" value="UniProtKB-KW"/>
</dbReference>
<evidence type="ECO:0000256" key="8">
    <source>
        <dbReference type="ARBA" id="ARBA00022989"/>
    </source>
</evidence>
<dbReference type="InterPro" id="IPR026898">
    <property type="entry name" value="PrsW"/>
</dbReference>
<feature type="transmembrane region" description="Helical" evidence="12">
    <location>
        <begin position="6"/>
        <end position="23"/>
    </location>
</feature>
<dbReference type="InterPro" id="IPR023596">
    <property type="entry name" value="Peptidase_PrsW_arch/bac"/>
</dbReference>
<evidence type="ECO:0000256" key="1">
    <source>
        <dbReference type="ARBA" id="ARBA00004651"/>
    </source>
</evidence>
<dbReference type="PIRSF" id="PIRSF016933">
    <property type="entry name" value="PrsW"/>
    <property type="match status" value="1"/>
</dbReference>
<dbReference type="Pfam" id="PF13367">
    <property type="entry name" value="PrsW-protease"/>
    <property type="match status" value="1"/>
</dbReference>
<dbReference type="NCBIfam" id="NF033739">
    <property type="entry name" value="intramemb_PrsW"/>
    <property type="match status" value="1"/>
</dbReference>
<evidence type="ECO:0000256" key="6">
    <source>
        <dbReference type="ARBA" id="ARBA00022692"/>
    </source>
</evidence>
<comment type="similarity">
    <text evidence="2 11">Belongs to the protease PrsW family.</text>
</comment>
<feature type="transmembrane region" description="Helical" evidence="12">
    <location>
        <begin position="134"/>
        <end position="153"/>
    </location>
</feature>
<proteinExistence type="inferred from homology"/>
<keyword evidence="9 11" id="KW-0472">Membrane</keyword>
<keyword evidence="4 11" id="KW-1003">Cell membrane</keyword>
<comment type="function">
    <text evidence="11">Involved in the degradation of specific anti-sigma factors.</text>
</comment>
<evidence type="ECO:0000256" key="2">
    <source>
        <dbReference type="ARBA" id="ARBA00009165"/>
    </source>
</evidence>
<keyword evidence="6 12" id="KW-0812">Transmembrane</keyword>
<feature type="transmembrane region" description="Helical" evidence="12">
    <location>
        <begin position="69"/>
        <end position="89"/>
    </location>
</feature>
<dbReference type="EC" id="3.4.-.-" evidence="11"/>
<accession>A0ABW3D664</accession>
<dbReference type="PANTHER" id="PTHR36844:SF1">
    <property type="entry name" value="PROTEASE PRSW"/>
    <property type="match status" value="1"/>
</dbReference>
<evidence type="ECO:0000313" key="14">
    <source>
        <dbReference type="Proteomes" id="UP001597120"/>
    </source>
</evidence>
<evidence type="ECO:0000313" key="13">
    <source>
        <dbReference type="EMBL" id="MFD0867754.1"/>
    </source>
</evidence>
<keyword evidence="14" id="KW-1185">Reference proteome</keyword>
<evidence type="ECO:0000256" key="4">
    <source>
        <dbReference type="ARBA" id="ARBA00022475"/>
    </source>
</evidence>
<evidence type="ECO:0000256" key="11">
    <source>
        <dbReference type="PIRNR" id="PIRNR016933"/>
    </source>
</evidence>
<evidence type="ECO:0000256" key="7">
    <source>
        <dbReference type="ARBA" id="ARBA00022801"/>
    </source>
</evidence>
<gene>
    <name evidence="13" type="primary">prsW</name>
    <name evidence="13" type="ORF">ACFQ03_01150</name>
</gene>
<dbReference type="Proteomes" id="UP001597120">
    <property type="component" value="Unassembled WGS sequence"/>
</dbReference>
<comment type="subcellular location">
    <subcellularLocation>
        <location evidence="1">Cell membrane</location>
        <topology evidence="1">Multi-pass membrane protein</topology>
    </subcellularLocation>
</comment>
<organism evidence="13 14">
    <name type="scientific">Paenibacillus residui</name>
    <dbReference type="NCBI Taxonomy" id="629724"/>
    <lineage>
        <taxon>Bacteria</taxon>
        <taxon>Bacillati</taxon>
        <taxon>Bacillota</taxon>
        <taxon>Bacilli</taxon>
        <taxon>Bacillales</taxon>
        <taxon>Paenibacillaceae</taxon>
        <taxon>Paenibacillus</taxon>
    </lineage>
</organism>
<comment type="caution">
    <text evidence="13">The sequence shown here is derived from an EMBL/GenBank/DDBJ whole genome shotgun (WGS) entry which is preliminary data.</text>
</comment>
<keyword evidence="8 12" id="KW-1133">Transmembrane helix</keyword>
<feature type="transmembrane region" description="Helical" evidence="12">
    <location>
        <begin position="101"/>
        <end position="122"/>
    </location>
</feature>
<evidence type="ECO:0000256" key="3">
    <source>
        <dbReference type="ARBA" id="ARBA00018997"/>
    </source>
</evidence>
<dbReference type="GO" id="GO:0006508">
    <property type="term" value="P:proteolysis"/>
    <property type="evidence" value="ECO:0007669"/>
    <property type="project" value="UniProtKB-KW"/>
</dbReference>
<dbReference type="PANTHER" id="PTHR36844">
    <property type="entry name" value="PROTEASE PRSW"/>
    <property type="match status" value="1"/>
</dbReference>
<sequence length="233" mass="26989">MLWLSLLTAAIAPGMALLVYFYLKDRYDPEPVHMVARMFLFGALLVFPTMVLQRALVLGLGESPVLYSFVYSAGVEEFFKWFVLYFVLYKHAFFDEPYDGIVYSVAVSAGFATVENVFYALLNFVTFSDLLLRALLPVSGHALFGVSMGYHLGRAKFSQQREKRFLLFAICIPILYHGLFDYILLLRTNWMFLIAVFMVFLWVRSLRKVRKANDRSSRRHLHPQEEVKMSTFS</sequence>
<feature type="transmembrane region" description="Helical" evidence="12">
    <location>
        <begin position="190"/>
        <end position="206"/>
    </location>
</feature>
<feature type="transmembrane region" description="Helical" evidence="12">
    <location>
        <begin position="35"/>
        <end position="57"/>
    </location>
</feature>
<protein>
    <recommendedName>
        <fullName evidence="3 11">Protease PrsW</fullName>
        <ecNumber evidence="11">3.4.-.-</ecNumber>
    </recommendedName>
    <alternativeName>
        <fullName evidence="10 11">Protease responsible for activating sigma-W</fullName>
    </alternativeName>
</protein>
<evidence type="ECO:0000256" key="9">
    <source>
        <dbReference type="ARBA" id="ARBA00023136"/>
    </source>
</evidence>
<dbReference type="EMBL" id="JBHTIU010000003">
    <property type="protein sequence ID" value="MFD0867754.1"/>
    <property type="molecule type" value="Genomic_DNA"/>
</dbReference>